<dbReference type="InterPro" id="IPR027417">
    <property type="entry name" value="P-loop_NTPase"/>
</dbReference>
<dbReference type="GO" id="GO:0005524">
    <property type="term" value="F:ATP binding"/>
    <property type="evidence" value="ECO:0007669"/>
    <property type="project" value="UniProtKB-KW"/>
</dbReference>
<evidence type="ECO:0000313" key="3">
    <source>
        <dbReference type="EMBL" id="KAJ8972280.1"/>
    </source>
</evidence>
<protein>
    <submittedName>
        <fullName evidence="3">Uncharacterized protein</fullName>
    </submittedName>
</protein>
<sequence>MHISSINGVEDMINLGDLQEYAILRNLHKRYKEKQIYVCMFAFFNEETNVANATTHKNKTLRPQNIILFNLYD</sequence>
<dbReference type="Proteomes" id="UP001162156">
    <property type="component" value="Unassembled WGS sequence"/>
</dbReference>
<gene>
    <name evidence="3" type="ORF">NQ314_000238</name>
</gene>
<name>A0AAV8ZVA3_9CUCU</name>
<dbReference type="EMBL" id="JANEYF010000095">
    <property type="protein sequence ID" value="KAJ8972280.1"/>
    <property type="molecule type" value="Genomic_DNA"/>
</dbReference>
<dbReference type="InterPro" id="IPR036961">
    <property type="entry name" value="Kinesin_motor_dom_sf"/>
</dbReference>
<keyword evidence="2" id="KW-0067">ATP-binding</keyword>
<proteinExistence type="predicted"/>
<organism evidence="3 4">
    <name type="scientific">Rhamnusium bicolor</name>
    <dbReference type="NCBI Taxonomy" id="1586634"/>
    <lineage>
        <taxon>Eukaryota</taxon>
        <taxon>Metazoa</taxon>
        <taxon>Ecdysozoa</taxon>
        <taxon>Arthropoda</taxon>
        <taxon>Hexapoda</taxon>
        <taxon>Insecta</taxon>
        <taxon>Pterygota</taxon>
        <taxon>Neoptera</taxon>
        <taxon>Endopterygota</taxon>
        <taxon>Coleoptera</taxon>
        <taxon>Polyphaga</taxon>
        <taxon>Cucujiformia</taxon>
        <taxon>Chrysomeloidea</taxon>
        <taxon>Cerambycidae</taxon>
        <taxon>Lepturinae</taxon>
        <taxon>Rhagiini</taxon>
        <taxon>Rhamnusium</taxon>
    </lineage>
</organism>
<dbReference type="AlphaFoldDB" id="A0AAV8ZVA3"/>
<accession>A0AAV8ZVA3</accession>
<dbReference type="Gene3D" id="3.40.850.10">
    <property type="entry name" value="Kinesin motor domain"/>
    <property type="match status" value="1"/>
</dbReference>
<reference evidence="3" key="1">
    <citation type="journal article" date="2023" name="Insect Mol. Biol.">
        <title>Genome sequencing provides insights into the evolution of gene families encoding plant cell wall-degrading enzymes in longhorned beetles.</title>
        <authorList>
            <person name="Shin N.R."/>
            <person name="Okamura Y."/>
            <person name="Kirsch R."/>
            <person name="Pauchet Y."/>
        </authorList>
    </citation>
    <scope>NUCLEOTIDE SEQUENCE</scope>
    <source>
        <strain evidence="3">RBIC_L_NR</strain>
    </source>
</reference>
<keyword evidence="4" id="KW-1185">Reference proteome</keyword>
<evidence type="ECO:0000256" key="2">
    <source>
        <dbReference type="ARBA" id="ARBA00022840"/>
    </source>
</evidence>
<dbReference type="SUPFAM" id="SSF52540">
    <property type="entry name" value="P-loop containing nucleoside triphosphate hydrolases"/>
    <property type="match status" value="1"/>
</dbReference>
<evidence type="ECO:0000256" key="1">
    <source>
        <dbReference type="ARBA" id="ARBA00022741"/>
    </source>
</evidence>
<comment type="caution">
    <text evidence="3">The sequence shown here is derived from an EMBL/GenBank/DDBJ whole genome shotgun (WGS) entry which is preliminary data.</text>
</comment>
<keyword evidence="1" id="KW-0547">Nucleotide-binding</keyword>
<evidence type="ECO:0000313" key="4">
    <source>
        <dbReference type="Proteomes" id="UP001162156"/>
    </source>
</evidence>